<evidence type="ECO:0000259" key="6">
    <source>
        <dbReference type="Pfam" id="PF08159"/>
    </source>
</evidence>
<accession>A0A8J5CN83</accession>
<keyword evidence="4" id="KW-0539">Nucleus</keyword>
<dbReference type="Pfam" id="PF08159">
    <property type="entry name" value="NUC153"/>
    <property type="match status" value="1"/>
</dbReference>
<evidence type="ECO:0000256" key="1">
    <source>
        <dbReference type="ARBA" id="ARBA00004604"/>
    </source>
</evidence>
<reference evidence="8" key="1">
    <citation type="submission" date="2020-07" db="EMBL/GenBank/DDBJ databases">
        <title>The High-quality genome of the commercially important snow crab, Chionoecetes opilio.</title>
        <authorList>
            <person name="Jeong J.-H."/>
            <person name="Ryu S."/>
        </authorList>
    </citation>
    <scope>NUCLEOTIDE SEQUENCE</scope>
    <source>
        <strain evidence="8">MADBK_172401_WGS</strain>
        <tissue evidence="8">Digestive gland</tissue>
    </source>
</reference>
<feature type="region of interest" description="Disordered" evidence="5">
    <location>
        <begin position="644"/>
        <end position="691"/>
    </location>
</feature>
<keyword evidence="3" id="KW-0175">Coiled coil</keyword>
<organism evidence="8 9">
    <name type="scientific">Chionoecetes opilio</name>
    <name type="common">Atlantic snow crab</name>
    <name type="synonym">Cancer opilio</name>
    <dbReference type="NCBI Taxonomy" id="41210"/>
    <lineage>
        <taxon>Eukaryota</taxon>
        <taxon>Metazoa</taxon>
        <taxon>Ecdysozoa</taxon>
        <taxon>Arthropoda</taxon>
        <taxon>Crustacea</taxon>
        <taxon>Multicrustacea</taxon>
        <taxon>Malacostraca</taxon>
        <taxon>Eumalacostraca</taxon>
        <taxon>Eucarida</taxon>
        <taxon>Decapoda</taxon>
        <taxon>Pleocyemata</taxon>
        <taxon>Brachyura</taxon>
        <taxon>Eubrachyura</taxon>
        <taxon>Majoidea</taxon>
        <taxon>Majidae</taxon>
        <taxon>Chionoecetes</taxon>
    </lineage>
</organism>
<dbReference type="GO" id="GO:0003723">
    <property type="term" value="F:RNA binding"/>
    <property type="evidence" value="ECO:0007669"/>
    <property type="project" value="TreeGrafter"/>
</dbReference>
<feature type="region of interest" description="Disordered" evidence="5">
    <location>
        <begin position="419"/>
        <end position="603"/>
    </location>
</feature>
<feature type="region of interest" description="Disordered" evidence="5">
    <location>
        <begin position="1"/>
        <end position="131"/>
    </location>
</feature>
<dbReference type="PANTHER" id="PTHR12202">
    <property type="entry name" value="ESF1 HOMOLOG"/>
    <property type="match status" value="1"/>
</dbReference>
<evidence type="ECO:0000313" key="9">
    <source>
        <dbReference type="Proteomes" id="UP000770661"/>
    </source>
</evidence>
<dbReference type="Proteomes" id="UP000770661">
    <property type="component" value="Unassembled WGS sequence"/>
</dbReference>
<feature type="domain" description="ESF1 RRM" evidence="7">
    <location>
        <begin position="154"/>
        <end position="312"/>
    </location>
</feature>
<feature type="compositionally biased region" description="Basic and acidic residues" evidence="5">
    <location>
        <begin position="658"/>
        <end position="667"/>
    </location>
</feature>
<feature type="compositionally biased region" description="Basic residues" evidence="5">
    <location>
        <begin position="469"/>
        <end position="482"/>
    </location>
</feature>
<dbReference type="PANTHER" id="PTHR12202:SF0">
    <property type="entry name" value="ESF1 HOMOLOG"/>
    <property type="match status" value="1"/>
</dbReference>
<dbReference type="InterPro" id="IPR039754">
    <property type="entry name" value="Esf1"/>
</dbReference>
<feature type="region of interest" description="Disordered" evidence="5">
    <location>
        <begin position="202"/>
        <end position="232"/>
    </location>
</feature>
<evidence type="ECO:0000256" key="3">
    <source>
        <dbReference type="ARBA" id="ARBA00023054"/>
    </source>
</evidence>
<dbReference type="OrthoDB" id="431825at2759"/>
<dbReference type="AlphaFoldDB" id="A0A8J5CN83"/>
<feature type="compositionally biased region" description="Basic and acidic residues" evidence="5">
    <location>
        <begin position="44"/>
        <end position="56"/>
    </location>
</feature>
<feature type="compositionally biased region" description="Basic residues" evidence="5">
    <location>
        <begin position="1"/>
        <end position="12"/>
    </location>
</feature>
<comment type="similarity">
    <text evidence="2">Belongs to the ESF1 family.</text>
</comment>
<feature type="region of interest" description="Disordered" evidence="5">
    <location>
        <begin position="372"/>
        <end position="399"/>
    </location>
</feature>
<feature type="compositionally biased region" description="Acidic residues" evidence="5">
    <location>
        <begin position="375"/>
        <end position="398"/>
    </location>
</feature>
<dbReference type="Pfam" id="PF25121">
    <property type="entry name" value="RRM_ESF1"/>
    <property type="match status" value="1"/>
</dbReference>
<name>A0A8J5CN83_CHIOP</name>
<feature type="compositionally biased region" description="Basic and acidic residues" evidence="5">
    <location>
        <begin position="682"/>
        <end position="691"/>
    </location>
</feature>
<feature type="compositionally biased region" description="Basic and acidic residues" evidence="5">
    <location>
        <begin position="584"/>
        <end position="600"/>
    </location>
</feature>
<evidence type="ECO:0000259" key="7">
    <source>
        <dbReference type="Pfam" id="PF25121"/>
    </source>
</evidence>
<feature type="compositionally biased region" description="Basic and acidic residues" evidence="5">
    <location>
        <begin position="448"/>
        <end position="457"/>
    </location>
</feature>
<dbReference type="InterPro" id="IPR056750">
    <property type="entry name" value="RRM_ESF1"/>
</dbReference>
<dbReference type="GO" id="GO:0006364">
    <property type="term" value="P:rRNA processing"/>
    <property type="evidence" value="ECO:0007669"/>
    <property type="project" value="InterPro"/>
</dbReference>
<sequence length="691" mass="79569">MKDKRGRGRGRGGPRSSDQDDLKVLQSDPRFAHVTSDPKFQHIPKQERKVKLDSRFHSILTLKPLPPPPSLTETEEDSATRDQEERLQVAPEISERLQDPTMDYARGGGCLFSSDSSDDDSSTDDEDGDEVEEFEWAELDQDAMWDNKVDVEETSRLAVCNLDWDRINAADLMVLFSSFCPLGGSVKTVTIFPSEYGQQRMAEEDLSGPQELTASSHGKKREEEEEEEGREVTVDLDKLEKGLFLFWFLALRRYQRNRLRYFYAVLECDTLETARILYRECDRQPFEGAGILIDLRYIPSDMTFNETPHDLCQTIPRSYQAKNFVTTALQNTRPSLTWDETDPERCKALGTAMAEALKGGHLEEDRLKNFLASSSEEEEEEGDDERDDDDDDSDEDGNEEVKAARIAKFRALIHEIDEKERRKKDREIDMEETLEISGDEEEEEEETTDKKQNKEPELNPFEKYLAKRQAIKKEKRKKKKKKEKGEDRESDELFSDDDVPEGLENLRSDPFFAEGLKTAKGKGKKKVSQDGEEKEEGGISKGHLELLLMDEDQEDKKHFNMREIIKNSEGETKKRRRKNKLKKKMLEKQTQKNAKVDEFKVNASDPRFSQLMTSGEYNIDPSHPQFKRTQAMGHLIGDIQRKRVMESGEEVPSAKKPCMGEDMKRMEMSSLVRRVKRKTGKIKGDRGTNTP</sequence>
<dbReference type="GO" id="GO:0005730">
    <property type="term" value="C:nucleolus"/>
    <property type="evidence" value="ECO:0007669"/>
    <property type="project" value="UniProtKB-SubCell"/>
</dbReference>
<protein>
    <submittedName>
        <fullName evidence="8">ESF1</fullName>
    </submittedName>
</protein>
<feature type="compositionally biased region" description="Basic and acidic residues" evidence="5">
    <location>
        <begin position="554"/>
        <end position="572"/>
    </location>
</feature>
<comment type="caution">
    <text evidence="8">The sequence shown here is derived from an EMBL/GenBank/DDBJ whole genome shotgun (WGS) entry which is preliminary data.</text>
</comment>
<feature type="compositionally biased region" description="Basic and acidic residues" evidence="5">
    <location>
        <begin position="527"/>
        <end position="544"/>
    </location>
</feature>
<evidence type="ECO:0000256" key="5">
    <source>
        <dbReference type="SAM" id="MobiDB-lite"/>
    </source>
</evidence>
<feature type="compositionally biased region" description="Acidic residues" evidence="5">
    <location>
        <begin position="428"/>
        <end position="447"/>
    </location>
</feature>
<proteinExistence type="inferred from homology"/>
<evidence type="ECO:0000256" key="4">
    <source>
        <dbReference type="ARBA" id="ARBA00023242"/>
    </source>
</evidence>
<dbReference type="EMBL" id="JACEEZ010018738">
    <property type="protein sequence ID" value="KAG0716584.1"/>
    <property type="molecule type" value="Genomic_DNA"/>
</dbReference>
<dbReference type="InterPro" id="IPR012580">
    <property type="entry name" value="NUC153"/>
</dbReference>
<comment type="subcellular location">
    <subcellularLocation>
        <location evidence="1">Nucleus</location>
        <location evidence="1">Nucleolus</location>
    </subcellularLocation>
</comment>
<feature type="compositionally biased region" description="Basic residues" evidence="5">
    <location>
        <begin position="573"/>
        <end position="583"/>
    </location>
</feature>
<evidence type="ECO:0000256" key="2">
    <source>
        <dbReference type="ARBA" id="ARBA00009087"/>
    </source>
</evidence>
<evidence type="ECO:0000313" key="8">
    <source>
        <dbReference type="EMBL" id="KAG0716584.1"/>
    </source>
</evidence>
<feature type="compositionally biased region" description="Basic and acidic residues" evidence="5">
    <location>
        <begin position="78"/>
        <end position="98"/>
    </location>
</feature>
<feature type="compositionally biased region" description="Acidic residues" evidence="5">
    <location>
        <begin position="116"/>
        <end position="131"/>
    </location>
</feature>
<feature type="domain" description="NUC153" evidence="6">
    <location>
        <begin position="605"/>
        <end position="632"/>
    </location>
</feature>
<feature type="compositionally biased region" description="Acidic residues" evidence="5">
    <location>
        <begin position="488"/>
        <end position="501"/>
    </location>
</feature>
<keyword evidence="9" id="KW-1185">Reference proteome</keyword>
<gene>
    <name evidence="8" type="primary">Esf1</name>
    <name evidence="8" type="ORF">GWK47_000009</name>
</gene>